<dbReference type="Pfam" id="PF00356">
    <property type="entry name" value="LacI"/>
    <property type="match status" value="1"/>
</dbReference>
<dbReference type="CDD" id="cd01392">
    <property type="entry name" value="HTH_LacI"/>
    <property type="match status" value="1"/>
</dbReference>
<keyword evidence="1" id="KW-0805">Transcription regulation</keyword>
<dbReference type="PROSITE" id="PS50932">
    <property type="entry name" value="HTH_LACI_2"/>
    <property type="match status" value="1"/>
</dbReference>
<evidence type="ECO:0000256" key="3">
    <source>
        <dbReference type="ARBA" id="ARBA00023163"/>
    </source>
</evidence>
<feature type="non-terminal residue" evidence="5">
    <location>
        <position position="62"/>
    </location>
</feature>
<dbReference type="InterPro" id="IPR000843">
    <property type="entry name" value="HTH_LacI"/>
</dbReference>
<keyword evidence="2" id="KW-0238">DNA-binding</keyword>
<gene>
    <name evidence="5" type="ORF">I8Y21_006314</name>
</gene>
<feature type="domain" description="HTH lacI-type" evidence="4">
    <location>
        <begin position="2"/>
        <end position="56"/>
    </location>
</feature>
<dbReference type="Proteomes" id="UP000856143">
    <property type="component" value="Unassembled WGS sequence"/>
</dbReference>
<dbReference type="AlphaFoldDB" id="A0AAN5RH51"/>
<reference evidence="5" key="1">
    <citation type="journal article" date="2018" name="Genome Biol.">
        <title>SKESA: strategic k-mer extension for scrupulous assemblies.</title>
        <authorList>
            <person name="Souvorov A."/>
            <person name="Agarwala R."/>
            <person name="Lipman D.J."/>
        </authorList>
    </citation>
    <scope>NUCLEOTIDE SEQUENCE</scope>
    <source>
        <strain evidence="5">R404</strain>
    </source>
</reference>
<accession>A0AAN5RH51</accession>
<protein>
    <submittedName>
        <fullName evidence="5">LacI family transcriptional regulator</fullName>
    </submittedName>
</protein>
<evidence type="ECO:0000259" key="4">
    <source>
        <dbReference type="PROSITE" id="PS50932"/>
    </source>
</evidence>
<dbReference type="PANTHER" id="PTHR30146:SF107">
    <property type="entry name" value="TRANSCRIPTIONAL REGULATOR"/>
    <property type="match status" value="1"/>
</dbReference>
<comment type="caution">
    <text evidence="5">The sequence shown here is derived from an EMBL/GenBank/DDBJ whole genome shotgun (WGS) entry which is preliminary data.</text>
</comment>
<sequence>MANIRDVAVRAGVSAATVSRVINNSVYVASVTVARVSRAMREPGYRRNLAAQAIARRSGNMS</sequence>
<dbReference type="SMART" id="SM00354">
    <property type="entry name" value="HTH_LACI"/>
    <property type="match status" value="1"/>
</dbReference>
<reference evidence="5" key="2">
    <citation type="submission" date="2020-11" db="EMBL/GenBank/DDBJ databases">
        <authorList>
            <consortium name="NCBI Pathogen Detection Project"/>
        </authorList>
    </citation>
    <scope>NUCLEOTIDE SEQUENCE</scope>
    <source>
        <strain evidence="5">R404</strain>
    </source>
</reference>
<dbReference type="SUPFAM" id="SSF47413">
    <property type="entry name" value="lambda repressor-like DNA-binding domains"/>
    <property type="match status" value="1"/>
</dbReference>
<dbReference type="GO" id="GO:0003700">
    <property type="term" value="F:DNA-binding transcription factor activity"/>
    <property type="evidence" value="ECO:0007669"/>
    <property type="project" value="TreeGrafter"/>
</dbReference>
<dbReference type="PROSITE" id="PS00356">
    <property type="entry name" value="HTH_LACI_1"/>
    <property type="match status" value="1"/>
</dbReference>
<dbReference type="PRINTS" id="PR00036">
    <property type="entry name" value="HTHLACI"/>
</dbReference>
<organism evidence="5 6">
    <name type="scientific">Klebsiella oxytoca</name>
    <dbReference type="NCBI Taxonomy" id="571"/>
    <lineage>
        <taxon>Bacteria</taxon>
        <taxon>Pseudomonadati</taxon>
        <taxon>Pseudomonadota</taxon>
        <taxon>Gammaproteobacteria</taxon>
        <taxon>Enterobacterales</taxon>
        <taxon>Enterobacteriaceae</taxon>
        <taxon>Klebsiella/Raoultella group</taxon>
        <taxon>Klebsiella</taxon>
    </lineage>
</organism>
<evidence type="ECO:0000256" key="1">
    <source>
        <dbReference type="ARBA" id="ARBA00023015"/>
    </source>
</evidence>
<dbReference type="GO" id="GO:0000976">
    <property type="term" value="F:transcription cis-regulatory region binding"/>
    <property type="evidence" value="ECO:0007669"/>
    <property type="project" value="TreeGrafter"/>
</dbReference>
<proteinExistence type="predicted"/>
<evidence type="ECO:0000313" key="5">
    <source>
        <dbReference type="EMBL" id="HAT1685445.1"/>
    </source>
</evidence>
<dbReference type="Gene3D" id="1.10.260.40">
    <property type="entry name" value="lambda repressor-like DNA-binding domains"/>
    <property type="match status" value="1"/>
</dbReference>
<dbReference type="InterPro" id="IPR010982">
    <property type="entry name" value="Lambda_DNA-bd_dom_sf"/>
</dbReference>
<keyword evidence="3" id="KW-0804">Transcription</keyword>
<dbReference type="PANTHER" id="PTHR30146">
    <property type="entry name" value="LACI-RELATED TRANSCRIPTIONAL REPRESSOR"/>
    <property type="match status" value="1"/>
</dbReference>
<evidence type="ECO:0000313" key="6">
    <source>
        <dbReference type="Proteomes" id="UP000856143"/>
    </source>
</evidence>
<name>A0AAN5RH51_KLEOX</name>
<evidence type="ECO:0000256" key="2">
    <source>
        <dbReference type="ARBA" id="ARBA00023125"/>
    </source>
</evidence>
<dbReference type="EMBL" id="DACSEO010000212">
    <property type="protein sequence ID" value="HAT1685445.1"/>
    <property type="molecule type" value="Genomic_DNA"/>
</dbReference>